<evidence type="ECO:0000313" key="3">
    <source>
        <dbReference type="Proteomes" id="UP001201163"/>
    </source>
</evidence>
<sequence>MSNFQSILDALDQYAEQTGINLDQNPFADKLKDCDSPGAVLLLLQQNLKAFKDYRDRNRKFIDILSLVVQFVHAFSGALGEAASMVPFQPAKLIFVGIDILFTAAGGVSASYDALLELFECIGNFLKRLQIYTNITLSPLMSDTIAKIVAELICVLACPGKETNQARTTQAIRKEVAG</sequence>
<gene>
    <name evidence="2" type="ORF">EDB92DRAFT_2106253</name>
</gene>
<evidence type="ECO:0000313" key="2">
    <source>
        <dbReference type="EMBL" id="KAH8983505.1"/>
    </source>
</evidence>
<dbReference type="Proteomes" id="UP001201163">
    <property type="component" value="Unassembled WGS sequence"/>
</dbReference>
<name>A0AAD4L9F5_9AGAM</name>
<dbReference type="Pfam" id="PF17109">
    <property type="entry name" value="Goodbye"/>
    <property type="match status" value="1"/>
</dbReference>
<protein>
    <recommendedName>
        <fullName evidence="1">Fungal STAND N-terminal Goodbye domain-containing protein</fullName>
    </recommendedName>
</protein>
<keyword evidence="3" id="KW-1185">Reference proteome</keyword>
<comment type="caution">
    <text evidence="2">The sequence shown here is derived from an EMBL/GenBank/DDBJ whole genome shotgun (WGS) entry which is preliminary data.</text>
</comment>
<accession>A0AAD4L9F5</accession>
<reference evidence="2" key="1">
    <citation type="submission" date="2022-01" db="EMBL/GenBank/DDBJ databases">
        <title>Comparative genomics reveals a dynamic genome evolution in the ectomycorrhizal milk-cap (Lactarius) mushrooms.</title>
        <authorList>
            <consortium name="DOE Joint Genome Institute"/>
            <person name="Lebreton A."/>
            <person name="Tang N."/>
            <person name="Kuo A."/>
            <person name="LaButti K."/>
            <person name="Drula E."/>
            <person name="Barry K."/>
            <person name="Clum A."/>
            <person name="Lipzen A."/>
            <person name="Mousain D."/>
            <person name="Ng V."/>
            <person name="Wang R."/>
            <person name="Wang X."/>
            <person name="Dai Y."/>
            <person name="Henrissat B."/>
            <person name="Grigoriev I.V."/>
            <person name="Guerin-Laguette A."/>
            <person name="Yu F."/>
            <person name="Martin F.M."/>
        </authorList>
    </citation>
    <scope>NUCLEOTIDE SEQUENCE</scope>
    <source>
        <strain evidence="2">QP</strain>
    </source>
</reference>
<dbReference type="InterPro" id="IPR031350">
    <property type="entry name" value="Goodbye_dom"/>
</dbReference>
<evidence type="ECO:0000259" key="1">
    <source>
        <dbReference type="Pfam" id="PF17109"/>
    </source>
</evidence>
<proteinExistence type="predicted"/>
<feature type="domain" description="Fungal STAND N-terminal Goodbye" evidence="1">
    <location>
        <begin position="9"/>
        <end position="132"/>
    </location>
</feature>
<organism evidence="2 3">
    <name type="scientific">Lactarius akahatsu</name>
    <dbReference type="NCBI Taxonomy" id="416441"/>
    <lineage>
        <taxon>Eukaryota</taxon>
        <taxon>Fungi</taxon>
        <taxon>Dikarya</taxon>
        <taxon>Basidiomycota</taxon>
        <taxon>Agaricomycotina</taxon>
        <taxon>Agaricomycetes</taxon>
        <taxon>Russulales</taxon>
        <taxon>Russulaceae</taxon>
        <taxon>Lactarius</taxon>
    </lineage>
</organism>
<dbReference type="AlphaFoldDB" id="A0AAD4L9F5"/>
<dbReference type="EMBL" id="JAKELL010000087">
    <property type="protein sequence ID" value="KAH8983505.1"/>
    <property type="molecule type" value="Genomic_DNA"/>
</dbReference>